<dbReference type="Pfam" id="PF02221">
    <property type="entry name" value="E1_DerP2_DerF2"/>
    <property type="match status" value="1"/>
</dbReference>
<keyword evidence="6" id="KW-1185">Reference proteome</keyword>
<sequence>MKLILLFLLIVAAFANIWSDCSKPDDDFKISNVVITPDPPVKGQPVTADIQGNLNKTITGGTAHLTISYNGIKLLDETKNICELTTCPIDSNPNADFKYTATIPSSIPSGNYTGQIVLTDQDSDEIGCVSFALNL</sequence>
<evidence type="ECO:0000256" key="2">
    <source>
        <dbReference type="ARBA" id="ARBA00022729"/>
    </source>
</evidence>
<proteinExistence type="predicted"/>
<organism evidence="5 6">
    <name type="scientific">Anaeramoeba ignava</name>
    <name type="common">Anaerobic marine amoeba</name>
    <dbReference type="NCBI Taxonomy" id="1746090"/>
    <lineage>
        <taxon>Eukaryota</taxon>
        <taxon>Metamonada</taxon>
        <taxon>Anaeramoebidae</taxon>
        <taxon>Anaeramoeba</taxon>
    </lineage>
</organism>
<dbReference type="SUPFAM" id="SSF81296">
    <property type="entry name" value="E set domains"/>
    <property type="match status" value="1"/>
</dbReference>
<comment type="function">
    <text evidence="1">Catalyzes the intermembrane transfer of phosphatidylglycerol and phosphatidylinositol.</text>
</comment>
<gene>
    <name evidence="5" type="ORF">M0811_09954</name>
</gene>
<dbReference type="InterPro" id="IPR014756">
    <property type="entry name" value="Ig_E-set"/>
</dbReference>
<feature type="domain" description="MD-2-related lipid-recognition" evidence="4">
    <location>
        <begin position="18"/>
        <end position="133"/>
    </location>
</feature>
<feature type="chain" id="PRO_5040516580" evidence="3">
    <location>
        <begin position="20"/>
        <end position="135"/>
    </location>
</feature>
<name>A0A9Q0LG60_ANAIG</name>
<keyword evidence="2 3" id="KW-0732">Signal</keyword>
<evidence type="ECO:0000313" key="6">
    <source>
        <dbReference type="Proteomes" id="UP001149090"/>
    </source>
</evidence>
<dbReference type="OMA" id="HQTYDLC"/>
<dbReference type="Proteomes" id="UP001149090">
    <property type="component" value="Unassembled WGS sequence"/>
</dbReference>
<reference evidence="5" key="1">
    <citation type="submission" date="2022-10" db="EMBL/GenBank/DDBJ databases">
        <title>Novel sulphate-reducing endosymbionts in the free-living metamonad Anaeramoeba.</title>
        <authorList>
            <person name="Jerlstrom-Hultqvist J."/>
            <person name="Cepicka I."/>
            <person name="Gallot-Lavallee L."/>
            <person name="Salas-Leiva D."/>
            <person name="Curtis B.A."/>
            <person name="Zahonova K."/>
            <person name="Pipaliya S."/>
            <person name="Dacks J."/>
            <person name="Roger A.J."/>
        </authorList>
    </citation>
    <scope>NUCLEOTIDE SEQUENCE</scope>
    <source>
        <strain evidence="5">BMAN</strain>
    </source>
</reference>
<dbReference type="GO" id="GO:0015918">
    <property type="term" value="P:sterol transport"/>
    <property type="evidence" value="ECO:0007669"/>
    <property type="project" value="InterPro"/>
</dbReference>
<dbReference type="InterPro" id="IPR039670">
    <property type="entry name" value="NPC2-like"/>
</dbReference>
<comment type="caution">
    <text evidence="5">The sequence shown here is derived from an EMBL/GenBank/DDBJ whole genome shotgun (WGS) entry which is preliminary data.</text>
</comment>
<evidence type="ECO:0000259" key="4">
    <source>
        <dbReference type="SMART" id="SM00737"/>
    </source>
</evidence>
<accession>A0A9Q0LG60</accession>
<dbReference type="EMBL" id="JAPDFW010000085">
    <property type="protein sequence ID" value="KAJ5071794.1"/>
    <property type="molecule type" value="Genomic_DNA"/>
</dbReference>
<feature type="signal peptide" evidence="3">
    <location>
        <begin position="1"/>
        <end position="19"/>
    </location>
</feature>
<protein>
    <submittedName>
        <fullName evidence="5">Phosphatidylglycerol/phosphatidylinositol transfer protein</fullName>
    </submittedName>
</protein>
<dbReference type="InterPro" id="IPR003172">
    <property type="entry name" value="ML_dom"/>
</dbReference>
<dbReference type="OrthoDB" id="6409159at2759"/>
<dbReference type="AlphaFoldDB" id="A0A9Q0LG60"/>
<dbReference type="PANTHER" id="PTHR11306:SF60">
    <property type="entry name" value="COUNTIN-3-RELATED"/>
    <property type="match status" value="1"/>
</dbReference>
<dbReference type="SMART" id="SM00737">
    <property type="entry name" value="ML"/>
    <property type="match status" value="1"/>
</dbReference>
<evidence type="ECO:0000313" key="5">
    <source>
        <dbReference type="EMBL" id="KAJ5071794.1"/>
    </source>
</evidence>
<evidence type="ECO:0000256" key="3">
    <source>
        <dbReference type="SAM" id="SignalP"/>
    </source>
</evidence>
<dbReference type="GO" id="GO:0032934">
    <property type="term" value="F:sterol binding"/>
    <property type="evidence" value="ECO:0007669"/>
    <property type="project" value="InterPro"/>
</dbReference>
<evidence type="ECO:0000256" key="1">
    <source>
        <dbReference type="ARBA" id="ARBA00002053"/>
    </source>
</evidence>
<dbReference type="PANTHER" id="PTHR11306">
    <property type="entry name" value="NIEMANN PICK TYPE C2 PROTEIN NPC2-RELATED"/>
    <property type="match status" value="1"/>
</dbReference>
<dbReference type="Gene3D" id="2.60.40.770">
    <property type="match status" value="1"/>
</dbReference>